<protein>
    <recommendedName>
        <fullName evidence="4">Phosphoribosylaminoimidazolesuccinocarboxamide synthase</fullName>
    </recommendedName>
</protein>
<organism evidence="2 3">
    <name type="scientific">Flavobacterium cheniae</name>
    <dbReference type="NCBI Taxonomy" id="295428"/>
    <lineage>
        <taxon>Bacteria</taxon>
        <taxon>Pseudomonadati</taxon>
        <taxon>Bacteroidota</taxon>
        <taxon>Flavobacteriia</taxon>
        <taxon>Flavobacteriales</taxon>
        <taxon>Flavobacteriaceae</taxon>
        <taxon>Flavobacterium</taxon>
    </lineage>
</organism>
<reference evidence="2 3" key="1">
    <citation type="journal article" date="2015" name="Stand. Genomic Sci.">
        <title>Genomic Encyclopedia of Bacterial and Archaeal Type Strains, Phase III: the genomes of soil and plant-associated and newly described type strains.</title>
        <authorList>
            <person name="Whitman W.B."/>
            <person name="Woyke T."/>
            <person name="Klenk H.P."/>
            <person name="Zhou Y."/>
            <person name="Lilburn T.G."/>
            <person name="Beck B.J."/>
            <person name="De Vos P."/>
            <person name="Vandamme P."/>
            <person name="Eisen J.A."/>
            <person name="Garrity G."/>
            <person name="Hugenholtz P."/>
            <person name="Kyrpides N.C."/>
        </authorList>
    </citation>
    <scope>NUCLEOTIDE SEQUENCE [LARGE SCALE GENOMIC DNA]</scope>
    <source>
        <strain evidence="2 3">CGMCC 1.6844</strain>
    </source>
</reference>
<keyword evidence="3" id="KW-1185">Reference proteome</keyword>
<dbReference type="OrthoDB" id="663679at2"/>
<gene>
    <name evidence="2" type="ORF">IP97_00774</name>
</gene>
<keyword evidence="1" id="KW-0812">Transmembrane</keyword>
<comment type="caution">
    <text evidence="2">The sequence shown here is derived from an EMBL/GenBank/DDBJ whole genome shotgun (WGS) entry which is preliminary data.</text>
</comment>
<feature type="transmembrane region" description="Helical" evidence="1">
    <location>
        <begin position="66"/>
        <end position="83"/>
    </location>
</feature>
<accession>A0A562KLE6</accession>
<name>A0A562KLE6_9FLAO</name>
<evidence type="ECO:0000313" key="3">
    <source>
        <dbReference type="Proteomes" id="UP000315312"/>
    </source>
</evidence>
<keyword evidence="1" id="KW-1133">Transmembrane helix</keyword>
<dbReference type="RefSeq" id="WP_133608281.1">
    <property type="nucleotide sequence ID" value="NZ_SNZC01000002.1"/>
</dbReference>
<evidence type="ECO:0000313" key="2">
    <source>
        <dbReference type="EMBL" id="TWH96239.1"/>
    </source>
</evidence>
<dbReference type="Proteomes" id="UP000315312">
    <property type="component" value="Unassembled WGS sequence"/>
</dbReference>
<evidence type="ECO:0008006" key="4">
    <source>
        <dbReference type="Google" id="ProtNLM"/>
    </source>
</evidence>
<dbReference type="AlphaFoldDB" id="A0A562KLE6"/>
<keyword evidence="1" id="KW-0472">Membrane</keyword>
<evidence type="ECO:0000256" key="1">
    <source>
        <dbReference type="SAM" id="Phobius"/>
    </source>
</evidence>
<sequence length="161" mass="18592">MEQENTFRTKSGFCQILSEKIILTRDGAVGKFSEFFVGDKISRILVIYSIIVLFLFFFAFKAFQENKIATFLFNGSFVIYLLFKIKQSLNFSATPIIERNKIKEVKFYDAKFGATRSRFEVIFEDEKGNLKTRLILLPGLLDNGESETKKALQIMKAEKLL</sequence>
<dbReference type="EMBL" id="VLKM01000003">
    <property type="protein sequence ID" value="TWH96239.1"/>
    <property type="molecule type" value="Genomic_DNA"/>
</dbReference>
<proteinExistence type="predicted"/>
<feature type="transmembrane region" description="Helical" evidence="1">
    <location>
        <begin position="41"/>
        <end position="60"/>
    </location>
</feature>